<feature type="region of interest" description="Disordered" evidence="2">
    <location>
        <begin position="406"/>
        <end position="444"/>
    </location>
</feature>
<dbReference type="eggNOG" id="COG1040">
    <property type="taxonomic scope" value="Bacteria"/>
</dbReference>
<feature type="region of interest" description="Disordered" evidence="2">
    <location>
        <begin position="148"/>
        <end position="306"/>
    </location>
</feature>
<dbReference type="Pfam" id="PF18799">
    <property type="entry name" value="LPD5"/>
    <property type="match status" value="1"/>
</dbReference>
<feature type="domain" description="Large polyvalent protein associated" evidence="6">
    <location>
        <begin position="1964"/>
        <end position="2168"/>
    </location>
</feature>
<dbReference type="Pfam" id="PF18798">
    <property type="entry name" value="LPD3"/>
    <property type="match status" value="1"/>
</dbReference>
<dbReference type="EMBL" id="JOKG01000001">
    <property type="protein sequence ID" value="KEQ16095.1"/>
    <property type="molecule type" value="Genomic_DNA"/>
</dbReference>
<feature type="compositionally biased region" description="Polar residues" evidence="2">
    <location>
        <begin position="256"/>
        <end position="266"/>
    </location>
</feature>
<evidence type="ECO:0000313" key="8">
    <source>
        <dbReference type="Proteomes" id="UP000028006"/>
    </source>
</evidence>
<feature type="compositionally biased region" description="Low complexity" evidence="2">
    <location>
        <begin position="211"/>
        <end position="229"/>
    </location>
</feature>
<feature type="domain" description="Large polyvalent protein-associated" evidence="5">
    <location>
        <begin position="592"/>
        <end position="737"/>
    </location>
</feature>
<feature type="coiled-coil region" evidence="1">
    <location>
        <begin position="340"/>
        <end position="398"/>
    </location>
</feature>
<dbReference type="eggNOG" id="COG0456">
    <property type="taxonomic scope" value="Bacteria"/>
</dbReference>
<dbReference type="InterPro" id="IPR041047">
    <property type="entry name" value="LPD1"/>
</dbReference>
<feature type="domain" description="Large polyvalent protein-associated" evidence="3">
    <location>
        <begin position="892"/>
        <end position="971"/>
    </location>
</feature>
<evidence type="ECO:0000259" key="3">
    <source>
        <dbReference type="Pfam" id="PF18796"/>
    </source>
</evidence>
<comment type="caution">
    <text evidence="7">The sequence shown here is derived from an EMBL/GenBank/DDBJ whole genome shotgun (WGS) entry which is preliminary data.</text>
</comment>
<dbReference type="InterPro" id="IPR040824">
    <property type="entry name" value="LPD3"/>
</dbReference>
<feature type="compositionally biased region" description="Basic and acidic residues" evidence="2">
    <location>
        <begin position="243"/>
        <end position="252"/>
    </location>
</feature>
<feature type="compositionally biased region" description="Low complexity" evidence="2">
    <location>
        <begin position="406"/>
        <end position="417"/>
    </location>
</feature>
<evidence type="ECO:0000313" key="7">
    <source>
        <dbReference type="EMBL" id="KEQ16095.1"/>
    </source>
</evidence>
<gene>
    <name evidence="7" type="ORF">GZ77_06440</name>
</gene>
<keyword evidence="1" id="KW-0175">Coiled coil</keyword>
<reference evidence="7 8" key="1">
    <citation type="submission" date="2014-06" db="EMBL/GenBank/DDBJ databases">
        <title>Whole Genome Sequences of Three Symbiotic Endozoicomonas Bacteria.</title>
        <authorList>
            <person name="Neave M.J."/>
            <person name="Apprill A."/>
            <person name="Voolstra C.R."/>
        </authorList>
    </citation>
    <scope>NUCLEOTIDE SEQUENCE [LARGE SCALE GENOMIC DNA]</scope>
    <source>
        <strain evidence="7 8">LMG 24815</strain>
    </source>
</reference>
<dbReference type="InterPro" id="IPR040651">
    <property type="entry name" value="LPD5"/>
</dbReference>
<evidence type="ECO:0000259" key="6">
    <source>
        <dbReference type="Pfam" id="PF18857"/>
    </source>
</evidence>
<dbReference type="InterPro" id="IPR040561">
    <property type="entry name" value="LPD38"/>
</dbReference>
<sequence>MTVNELSDAIDNELSGRPMFADFQGRSIEDDRYTPKAVTNRITEPAVKAALNGEPLSPVYQREVTRLLNEAENDPVFEAPAFLNEQEAQIEQERQANAVPEEWYEQWEPVNFEEADATIGVDSKDFNDADWKLIAEAQEQILLEEAALHEQQNTIEESNLERTAGQHSTRAETNPDTEAGESLRQSVNELQEEAGTSQTEPEVTPSDFSLQTQTEQSLQQQAEQQQAAEAAERETQKQAQQKAEADKERDDFALTGSDSVVDSNPDQADLLPDTSQDQAGQGREIQRLESELAELKSQQENINKAMLKDAGTMASLSGRKGKEQEKDVVDERYYRTLKQFRKNRNRINEIESKLTALKKTNEPKETEEAKALKERRAIKEANVTSTAYERAKKRLDREVSNFVSGAASNNGYSNYSSTPDSVSNKKQSKNATENTATPSQSEQKIEDFGEKIGGARKDVWAGFRESLSGDVDVKALPLSKTFPEPNYEKLHEAGADSQSLAIIAAVRADIPAKPRKSYKLKSWAANVEAARQIASMLVGGNASSDRVLEVMKQDGNAPEGIINMIPVLAKLEPGQLKAAAGYRIRSGSFSIFNGQQRDPGKPIYYLKDNKTKRSHYDQSSESLAELQEQVLGFIRQQLDSDTGSKGRQTRFDVFRTRGTKSYWVGKKIAAGKFITLKTGFDSVGEANKFLKDNQQWLEQELKRKKDVPAHRRTVNIERQGEDYRDGQNITPESFTEAFGFRGVEFGNWVEQGRRQHDLNRAYDALKDLANLINVPTQALSLNGELALAFGARGKGGKKPAAAHYERDKVAINLTKNNGPGSLAHEWWHSLDNYFSRFRNDPDDYLSEQPKKSVWKGREQQRDDSVRPEVEDAFDAVVKAIEKTGMPTRSSELDGTRSKDYWSTVREMTARAFENYVIEKLEASGFHNDYLANIVPEIEFSGSADSYPYLTAKEKESVVKAFDQLFSSLKTEATDTGVKLYRLGNGKGIKLNNARLVAHRMKKELGVGVKAVATESELPDHLQQDIQRDKVSGRVKGIYDPISGDAFIIADKLNDGRDAVKTLLHELVGHKGVRQALGKQLNLAMVGIYRDMPANVRQSLETEYAGQLEGLSTAKRKLKVAEEYVARIAESNPKAPILKRLYSRFKRLLRNIMPSIQWTDADIVELVQAGKSALRKPAGSQHSPETSTVAYSLDDKKVLKIDPRQLIRKGRLTFLRKKMLELAEKLDGKSVTNQATGQKIWFYKKGFKHSSSGRIDHNNELAIRLMPVMPEIIENAVPFESQPDRKGRHTIETAIKLRTKIQIGEDFYFVDLRVRDHTNDQIKRLYDHRVRKEDPAGIDGDHPHNLMIADVSLHPTTGSNLNIDQRKAKKFNDEDPLYSLEAVDTGSGAGSDSTSGRSNFVVQPETWQEAFIRKIQDKFKPLKRTQDAITLNGADPLSEDVDTYLAEELSHGKIEESLRQFENRHVRPLARAIAQASVGREDLDLYLYAKHAPERNAHIAKINDKMPDGGSGMTNEQAADILSRFEAGGKTAELQTLADRIYRINKQRLSLLQDAGLESQAILNSWSRYQNYVPLKGKGEQVESAQHRQNTGRGFDIRGKESIRAMGRRSMAESPVLHSLAAFEETLVRKEKNDVAKTFLNMVQKYPNKEYWEVFSEDRLDTKRMFDPRSEKVVDRDNPFMKFDRDNYLSVKVDGKEHYIKLADKQLLDAMQNLGPEKMGVITQTLSRANRFLASLNTSLNPEFVISNFSRDIQTAVLNVIAEQDLQDGRIEGEQLAKNVVKDVPGAMRGIWRNLREKDGQSTEYQRWFDDFREDGGKIGFFGLNDFDVQARRIKELITVSEGGRKGQALELWGNLRDVIEDGNAAVENAVRLSAYVNARKAGVSRKKAASLAKNLTVNFNRKGELGVYMNALYMFFNAGVQGTAQFARVMKSRRAQTVAAGLAGASLLLAEWNRMIAGEDEDGENWWDKVPDYVKERNLVLMKWWEDDGSYITVPLPYGYNVFHVAGTLADDLFRDKKSVPEVAAEATKALLGAFNPIGLQDSEDSEKAVIKSISPTVLSPVVQLAVNENFYGAPIYKEGFPGATPRPDSTLAMKSTMPLFRDLSTWLNEATGGTGFRSGWVDISPDSIEHLFEFTTGGVGAFVGRSFNAAFGDKKISEMEDREIPFWRKLNGTVSEYRDIQTFYDRLEEVNQYLDEYKSLAEAEKAGYRAEYGNYLKLSMFARKTRKRLKFLNDRIDLVENSNKPDSEKEDLLERLQKRVNLEVDRFNGEYGVLVK</sequence>
<feature type="compositionally biased region" description="Polar residues" evidence="2">
    <location>
        <begin position="418"/>
        <end position="442"/>
    </location>
</feature>
<feature type="compositionally biased region" description="Basic and acidic residues" evidence="2">
    <location>
        <begin position="284"/>
        <end position="294"/>
    </location>
</feature>
<dbReference type="RefSeq" id="WP_051789504.1">
    <property type="nucleotide sequence ID" value="NZ_JOKG01000001.1"/>
</dbReference>
<feature type="compositionally biased region" description="Polar residues" evidence="2">
    <location>
        <begin position="183"/>
        <end position="210"/>
    </location>
</feature>
<dbReference type="Pfam" id="PF18857">
    <property type="entry name" value="LPD38"/>
    <property type="match status" value="1"/>
</dbReference>
<evidence type="ECO:0000259" key="5">
    <source>
        <dbReference type="Pfam" id="PF18799"/>
    </source>
</evidence>
<feature type="region of interest" description="Disordered" evidence="2">
    <location>
        <begin position="847"/>
        <end position="866"/>
    </location>
</feature>
<proteinExistence type="predicted"/>
<dbReference type="Pfam" id="PF18796">
    <property type="entry name" value="LPD1"/>
    <property type="match status" value="1"/>
</dbReference>
<feature type="domain" description="Large polyvalent protein-associated" evidence="4">
    <location>
        <begin position="1212"/>
        <end position="1323"/>
    </location>
</feature>
<evidence type="ECO:0000256" key="2">
    <source>
        <dbReference type="SAM" id="MobiDB-lite"/>
    </source>
</evidence>
<evidence type="ECO:0000259" key="4">
    <source>
        <dbReference type="Pfam" id="PF18798"/>
    </source>
</evidence>
<protein>
    <recommendedName>
        <fullName evidence="9">Large polyvalent protein-associated domain-containing protein</fullName>
    </recommendedName>
</protein>
<keyword evidence="8" id="KW-1185">Reference proteome</keyword>
<feature type="compositionally biased region" description="Polar residues" evidence="2">
    <location>
        <begin position="165"/>
        <end position="176"/>
    </location>
</feature>
<dbReference type="Proteomes" id="UP000028006">
    <property type="component" value="Unassembled WGS sequence"/>
</dbReference>
<organism evidence="7 8">
    <name type="scientific">Endozoicomonas montiporae</name>
    <dbReference type="NCBI Taxonomy" id="1027273"/>
    <lineage>
        <taxon>Bacteria</taxon>
        <taxon>Pseudomonadati</taxon>
        <taxon>Pseudomonadota</taxon>
        <taxon>Gammaproteobacteria</taxon>
        <taxon>Oceanospirillales</taxon>
        <taxon>Endozoicomonadaceae</taxon>
        <taxon>Endozoicomonas</taxon>
    </lineage>
</organism>
<accession>A0A081NCC2</accession>
<name>A0A081NCC2_9GAMM</name>
<evidence type="ECO:0008006" key="9">
    <source>
        <dbReference type="Google" id="ProtNLM"/>
    </source>
</evidence>
<feature type="compositionally biased region" description="Basic and acidic residues" evidence="2">
    <location>
        <begin position="855"/>
        <end position="866"/>
    </location>
</feature>
<evidence type="ECO:0000256" key="1">
    <source>
        <dbReference type="SAM" id="Coils"/>
    </source>
</evidence>